<dbReference type="AlphaFoldDB" id="A0A6N8J6J8"/>
<evidence type="ECO:0000313" key="1">
    <source>
        <dbReference type="EMBL" id="MVT40564.1"/>
    </source>
</evidence>
<evidence type="ECO:0000313" key="2">
    <source>
        <dbReference type="Proteomes" id="UP000468388"/>
    </source>
</evidence>
<dbReference type="EMBL" id="WRXO01000002">
    <property type="protein sequence ID" value="MVT40564.1"/>
    <property type="molecule type" value="Genomic_DNA"/>
</dbReference>
<sequence length="1165" mass="130833">MGQKLDDDDQLPTVIPPSPEAFSMTKYGNLPIGLFTGTVQFSVPVYNITSGILSHDISLNYATNGVKVDQVASRVGIDWHLHAGGVISRIIRGRPDHTPGVGVLRPPNHDIYSTPFYFFLTTYSQNQDTPSADTQPDEFSFSFDGNAGKFIIENNEIRPYVKDGTKFQVDTSFNIFTITLTNGNKYIFGEDNAQDYTQAYNHLDPHSITRNVKTAWYLTKIISANNDTISFNYQKFANISRQIDYFTGISQSYEPQRVAGITYLTPRGSHPLPADAGVCTTIPPLVVTNLNRSNLLGVLLTDITFKNGAVRFYYSDRLDIINEMKLDSIRVFSRSDTLKRFDFNYTYSQSNSTGFDTKYSDAQPILQTDFPELKKRLFLSSIQEVGRNNEKGGKYSFEYNSMNSLPSRLSYSQDLFGYFNGIVNKYFFPNDTYVDKSFSRFGGNRNSDAEKVKLGTLTKITYPTGGSTIIEYEGNTVWGYPQETRSTITRNYNQLNGVKNQVITSPVFGNPAYIPVTIRAEAEWTGTPPRPGEIRGDEGIVVSVIDSITNLCRVCAVNVPAGTVKTWTLDNLDGKYYLKVVINFNGIDAFSQMSRLNIETTSAQNTSISGVRVKSMTDVDSFTTVVNKRSFLYDNWDMPGKSSGVLWGGFRKQYGFVSLHRFLCSVVGHPGTNDGYTFNLVVHSNSVIDLYNNDNNTIIYPNVIEVNGNDIQGGGIEHKYIVSTKMPAEVVDDESGTWPDSIGFYAPTFISNAPSSNTDYLNGQEIYTGVFKWENSKKVYLTKKYNYYSKDNRLFNIDTFYAVNLAYPASTPRTLDWHYFYYYDMNRYMVNRYWSHLDSTVSYSYAGTDSLKMSEKYEYNNIVSLQPTLIQSINSKGETINNFIQYPNEIVTQVNTELVNRNRIIEDVRKSVSNGTKVLLSISKDFATFPGGIISPATISKKFLNNPDEIAIIYNYDAYGNILNVSKKNDIVTSYIWDYSSSLPIAKITNGISTDAAFTSFESDGKGNWNYIDNVKTGSALTGSKYYLLTGTNVISKSGLNTANKYKVSYWSSGTSPYTITGTQGTPVKGRNVNGWTYFEHLITGVTSASLSGSGNIDELRLSLVGTTMATYTYKPLIGVTSEDDENGTITYYEYDSFLRLKLIRDTYGNILKVFDYKYRQPITQ</sequence>
<accession>A0A6N8J6J8</accession>
<evidence type="ECO:0008006" key="3">
    <source>
        <dbReference type="Google" id="ProtNLM"/>
    </source>
</evidence>
<keyword evidence="2" id="KW-1185">Reference proteome</keyword>
<name>A0A6N8J6J8_9BACT</name>
<dbReference type="OrthoDB" id="680656at2"/>
<reference evidence="1 2" key="1">
    <citation type="submission" date="2019-12" db="EMBL/GenBank/DDBJ databases">
        <title>The draft genomic sequence of strain Chitinophaga oryziterrae JCM 16595.</title>
        <authorList>
            <person name="Zhang X."/>
        </authorList>
    </citation>
    <scope>NUCLEOTIDE SEQUENCE [LARGE SCALE GENOMIC DNA]</scope>
    <source>
        <strain evidence="1 2">JCM 16595</strain>
    </source>
</reference>
<organism evidence="1 2">
    <name type="scientific">Chitinophaga oryziterrae</name>
    <dbReference type="NCBI Taxonomy" id="1031224"/>
    <lineage>
        <taxon>Bacteria</taxon>
        <taxon>Pseudomonadati</taxon>
        <taxon>Bacteroidota</taxon>
        <taxon>Chitinophagia</taxon>
        <taxon>Chitinophagales</taxon>
        <taxon>Chitinophagaceae</taxon>
        <taxon>Chitinophaga</taxon>
    </lineage>
</organism>
<protein>
    <recommendedName>
        <fullName evidence="3">RHS repeat protein</fullName>
    </recommendedName>
</protein>
<gene>
    <name evidence="1" type="ORF">GO495_08215</name>
</gene>
<proteinExistence type="predicted"/>
<dbReference type="RefSeq" id="WP_157299237.1">
    <property type="nucleotide sequence ID" value="NZ_BAAAZB010000010.1"/>
</dbReference>
<comment type="caution">
    <text evidence="1">The sequence shown here is derived from an EMBL/GenBank/DDBJ whole genome shotgun (WGS) entry which is preliminary data.</text>
</comment>
<dbReference type="Proteomes" id="UP000468388">
    <property type="component" value="Unassembled WGS sequence"/>
</dbReference>